<feature type="region of interest" description="Disordered" evidence="2">
    <location>
        <begin position="262"/>
        <end position="287"/>
    </location>
</feature>
<dbReference type="InterPro" id="IPR001300">
    <property type="entry name" value="Peptidase_C2_calpain_cat"/>
</dbReference>
<evidence type="ECO:0000259" key="3">
    <source>
        <dbReference type="PROSITE" id="PS50203"/>
    </source>
</evidence>
<keyword evidence="1" id="KW-0378">Hydrolase</keyword>
<dbReference type="InterPro" id="IPR038765">
    <property type="entry name" value="Papain-like_cys_pep_sf"/>
</dbReference>
<evidence type="ECO:0000313" key="4">
    <source>
        <dbReference type="EMBL" id="KWS06218.1"/>
    </source>
</evidence>
<dbReference type="Pfam" id="PF00648">
    <property type="entry name" value="Peptidase_C2"/>
    <property type="match status" value="1"/>
</dbReference>
<feature type="compositionally biased region" description="Low complexity" evidence="2">
    <location>
        <begin position="325"/>
        <end position="347"/>
    </location>
</feature>
<feature type="region of interest" description="Disordered" evidence="2">
    <location>
        <begin position="317"/>
        <end position="365"/>
    </location>
</feature>
<protein>
    <recommendedName>
        <fullName evidence="3">Calpain catalytic domain-containing protein</fullName>
    </recommendedName>
</protein>
<dbReference type="OrthoDB" id="7325981at2"/>
<evidence type="ECO:0000313" key="5">
    <source>
        <dbReference type="Proteomes" id="UP000023435"/>
    </source>
</evidence>
<keyword evidence="1" id="KW-0645">Protease</keyword>
<dbReference type="AlphaFoldDB" id="A0A125MND7"/>
<accession>A0A125MND7</accession>
<feature type="active site" evidence="1">
    <location>
        <position position="204"/>
    </location>
</feature>
<evidence type="ECO:0000256" key="1">
    <source>
        <dbReference type="PROSITE-ProRule" id="PRU00239"/>
    </source>
</evidence>
<dbReference type="RefSeq" id="WP_036113523.1">
    <property type="nucleotide sequence ID" value="NZ_JAJA02000001.1"/>
</dbReference>
<feature type="active site" evidence="1">
    <location>
        <position position="32"/>
    </location>
</feature>
<organism evidence="4 5">
    <name type="scientific">Lysobacter capsici AZ78</name>
    <dbReference type="NCBI Taxonomy" id="1444315"/>
    <lineage>
        <taxon>Bacteria</taxon>
        <taxon>Pseudomonadati</taxon>
        <taxon>Pseudomonadota</taxon>
        <taxon>Gammaproteobacteria</taxon>
        <taxon>Lysobacterales</taxon>
        <taxon>Lysobacteraceae</taxon>
        <taxon>Lysobacter</taxon>
    </lineage>
</organism>
<feature type="active site" evidence="1">
    <location>
        <position position="225"/>
    </location>
</feature>
<sequence>MSGPRFTEEDLYRGRDNLPRARDIQQDNLNDCYLVAPMGSMAQLQPDRIRNAISYDPATTNFNVTLYRDNGGSPEAVVIPVSQADLRDNLNRGGGSTVDNAFLGLRDSPIWPAVMETAYARMHDSNPADGLDEGYQKIEWGNPRNAMYALTGEHGTDIEPAQAATLGANAVAQRMSDALAQGRPVTLGTMPEPGAAQDGLQDLHAFMVQGVTHNRAGDPILQLRNPLAHNNGSGEGRDHGRATTEVNLREMMDSGGFWGANIGPGPVPPPAPTRESAYDPNGPAKTGNPHIDTLFASMNDPAAMRQALAGLANSPEGQAIRADNQAQWQAQQTQAATQSPRTQDAAATPPPQPHNEEQAPRVMRM</sequence>
<dbReference type="Proteomes" id="UP000023435">
    <property type="component" value="Unassembled WGS sequence"/>
</dbReference>
<feature type="domain" description="Calpain catalytic" evidence="3">
    <location>
        <begin position="23"/>
        <end position="258"/>
    </location>
</feature>
<reference evidence="4 5" key="1">
    <citation type="journal article" date="2014" name="Genome Announc.">
        <title>Draft Genome Sequence of Lysobacter capsici AZ78, a Bacterium Antagonistic to Plant-Pathogenic Oomycetes.</title>
        <authorList>
            <person name="Puopolo G."/>
            <person name="Sonego P."/>
            <person name="Engelen K."/>
            <person name="Pertot I."/>
        </authorList>
    </citation>
    <scope>NUCLEOTIDE SEQUENCE [LARGE SCALE GENOMIC DNA]</scope>
    <source>
        <strain evidence="4 5">AZ78</strain>
    </source>
</reference>
<keyword evidence="1" id="KW-0788">Thiol protease</keyword>
<dbReference type="EMBL" id="JAJA02000001">
    <property type="protein sequence ID" value="KWS06218.1"/>
    <property type="molecule type" value="Genomic_DNA"/>
</dbReference>
<proteinExistence type="predicted"/>
<dbReference type="GO" id="GO:0006508">
    <property type="term" value="P:proteolysis"/>
    <property type="evidence" value="ECO:0007669"/>
    <property type="project" value="UniProtKB-KW"/>
</dbReference>
<dbReference type="PROSITE" id="PS50203">
    <property type="entry name" value="CALPAIN_CAT"/>
    <property type="match status" value="1"/>
</dbReference>
<gene>
    <name evidence="4" type="ORF">AZ78_3772</name>
</gene>
<dbReference type="GO" id="GO:0004198">
    <property type="term" value="F:calcium-dependent cysteine-type endopeptidase activity"/>
    <property type="evidence" value="ECO:0007669"/>
    <property type="project" value="InterPro"/>
</dbReference>
<evidence type="ECO:0000256" key="2">
    <source>
        <dbReference type="SAM" id="MobiDB-lite"/>
    </source>
</evidence>
<comment type="caution">
    <text evidence="4">The sequence shown here is derived from an EMBL/GenBank/DDBJ whole genome shotgun (WGS) entry which is preliminary data.</text>
</comment>
<dbReference type="SUPFAM" id="SSF54001">
    <property type="entry name" value="Cysteine proteinases"/>
    <property type="match status" value="1"/>
</dbReference>
<name>A0A125MND7_9GAMM</name>
<keyword evidence="5" id="KW-1185">Reference proteome</keyword>